<evidence type="ECO:0000256" key="3">
    <source>
        <dbReference type="ARBA" id="ARBA00005708"/>
    </source>
</evidence>
<dbReference type="EC" id="4.1.2.25" evidence="5"/>
<comment type="subunit">
    <text evidence="4">Homooctamer.</text>
</comment>
<evidence type="ECO:0000256" key="6">
    <source>
        <dbReference type="ARBA" id="ARBA00022909"/>
    </source>
</evidence>
<name>A0ABM9NP88_9GAMM</name>
<keyword evidence="7 10" id="KW-0456">Lyase</keyword>
<organism evidence="10 11">
    <name type="scientific">Candidatus Providencia siddallii</name>
    <dbReference type="NCBI Taxonomy" id="1715285"/>
    <lineage>
        <taxon>Bacteria</taxon>
        <taxon>Pseudomonadati</taxon>
        <taxon>Pseudomonadota</taxon>
        <taxon>Gammaproteobacteria</taxon>
        <taxon>Enterobacterales</taxon>
        <taxon>Morganellaceae</taxon>
        <taxon>Providencia</taxon>
    </lineage>
</organism>
<dbReference type="SUPFAM" id="SSF55620">
    <property type="entry name" value="Tetrahydrobiopterin biosynthesis enzymes-like"/>
    <property type="match status" value="1"/>
</dbReference>
<keyword evidence="6" id="KW-0289">Folate biosynthesis</keyword>
<feature type="domain" description="Dihydroneopterin aldolase/epimerase" evidence="9">
    <location>
        <begin position="4"/>
        <end position="114"/>
    </location>
</feature>
<reference evidence="10" key="1">
    <citation type="submission" date="2024-04" db="EMBL/GenBank/DDBJ databases">
        <authorList>
            <person name="Manzano-Marin A."/>
            <person name="Manzano-Marin A."/>
            <person name="Alejandro Manzano Marin A."/>
        </authorList>
    </citation>
    <scope>NUCLEOTIDE SEQUENCE [LARGE SCALE GENOMIC DNA]</scope>
    <source>
        <strain evidence="10">TABTEA</strain>
    </source>
</reference>
<comment type="catalytic activity">
    <reaction evidence="1">
        <text>7,8-dihydroneopterin = 6-hydroxymethyl-7,8-dihydropterin + glycolaldehyde</text>
        <dbReference type="Rhea" id="RHEA:10540"/>
        <dbReference type="ChEBI" id="CHEBI:17001"/>
        <dbReference type="ChEBI" id="CHEBI:17071"/>
        <dbReference type="ChEBI" id="CHEBI:44841"/>
        <dbReference type="EC" id="4.1.2.25"/>
    </reaction>
</comment>
<proteinExistence type="inferred from homology"/>
<dbReference type="EMBL" id="OZ034688">
    <property type="protein sequence ID" value="CAL1329283.1"/>
    <property type="molecule type" value="Genomic_DNA"/>
</dbReference>
<dbReference type="InterPro" id="IPR043133">
    <property type="entry name" value="GTP-CH-I_C/QueF"/>
</dbReference>
<accession>A0ABM9NP88</accession>
<dbReference type="PANTHER" id="PTHR42844">
    <property type="entry name" value="DIHYDRONEOPTERIN ALDOLASE 1-RELATED"/>
    <property type="match status" value="1"/>
</dbReference>
<dbReference type="GO" id="GO:0004150">
    <property type="term" value="F:dihydroneopterin aldolase activity"/>
    <property type="evidence" value="ECO:0007669"/>
    <property type="project" value="UniProtKB-EC"/>
</dbReference>
<dbReference type="InterPro" id="IPR006156">
    <property type="entry name" value="Dihydroneopterin_aldolase"/>
</dbReference>
<sequence length="119" mass="14281">MDIIFIEQLLVFTKIGIYDWEQKIEQKLILNIELGYIKNHFFFKKKAKHYLDYEKVSKLIILYLKKNKFNLIEEVAEKIANLLIINFKSPWVRVKVLKPHAIAYANQVGVIIERKKIYK</sequence>
<keyword evidence="11" id="KW-1185">Reference proteome</keyword>
<dbReference type="Gene3D" id="3.30.1130.10">
    <property type="match status" value="1"/>
</dbReference>
<protein>
    <recommendedName>
        <fullName evidence="5">dihydroneopterin aldolase</fullName>
        <ecNumber evidence="5">4.1.2.25</ecNumber>
    </recommendedName>
    <alternativeName>
        <fullName evidence="8">7,8-dihydroneopterin aldolase</fullName>
    </alternativeName>
</protein>
<comment type="pathway">
    <text evidence="2">Cofactor biosynthesis; tetrahydrofolate biosynthesis; 2-amino-4-hydroxy-6-hydroxymethyl-7,8-dihydropteridine diphosphate from 7,8-dihydroneopterin triphosphate: step 3/4.</text>
</comment>
<dbReference type="Pfam" id="PF02152">
    <property type="entry name" value="FolB"/>
    <property type="match status" value="1"/>
</dbReference>
<evidence type="ECO:0000313" key="11">
    <source>
        <dbReference type="Proteomes" id="UP001497533"/>
    </source>
</evidence>
<evidence type="ECO:0000256" key="4">
    <source>
        <dbReference type="ARBA" id="ARBA00011823"/>
    </source>
</evidence>
<evidence type="ECO:0000256" key="2">
    <source>
        <dbReference type="ARBA" id="ARBA00005013"/>
    </source>
</evidence>
<evidence type="ECO:0000256" key="1">
    <source>
        <dbReference type="ARBA" id="ARBA00001353"/>
    </source>
</evidence>
<evidence type="ECO:0000256" key="8">
    <source>
        <dbReference type="ARBA" id="ARBA00032903"/>
    </source>
</evidence>
<dbReference type="PANTHER" id="PTHR42844:SF1">
    <property type="entry name" value="DIHYDRONEOPTERIN ALDOLASE 1-RELATED"/>
    <property type="match status" value="1"/>
</dbReference>
<dbReference type="NCBIfam" id="TIGR00526">
    <property type="entry name" value="folB_dom"/>
    <property type="match status" value="1"/>
</dbReference>
<evidence type="ECO:0000313" key="10">
    <source>
        <dbReference type="EMBL" id="CAL1329283.1"/>
    </source>
</evidence>
<evidence type="ECO:0000256" key="7">
    <source>
        <dbReference type="ARBA" id="ARBA00023239"/>
    </source>
</evidence>
<gene>
    <name evidence="10" type="primary">folB</name>
    <name evidence="10" type="ORF">PRHACTZTBTEA_361</name>
</gene>
<dbReference type="RefSeq" id="WP_341764753.1">
    <property type="nucleotide sequence ID" value="NZ_OZ034688.1"/>
</dbReference>
<evidence type="ECO:0000256" key="5">
    <source>
        <dbReference type="ARBA" id="ARBA00013043"/>
    </source>
</evidence>
<dbReference type="Proteomes" id="UP001497533">
    <property type="component" value="Chromosome"/>
</dbReference>
<dbReference type="InterPro" id="IPR006157">
    <property type="entry name" value="FolB_dom"/>
</dbReference>
<comment type="similarity">
    <text evidence="3">Belongs to the DHNA family.</text>
</comment>
<dbReference type="SMART" id="SM00905">
    <property type="entry name" value="FolB"/>
    <property type="match status" value="1"/>
</dbReference>
<evidence type="ECO:0000259" key="9">
    <source>
        <dbReference type="SMART" id="SM00905"/>
    </source>
</evidence>